<dbReference type="EC" id="2.7.13.3" evidence="2"/>
<name>A0A0P1GQA0_9RHOB</name>
<feature type="transmembrane region" description="Helical" evidence="7">
    <location>
        <begin position="81"/>
        <end position="98"/>
    </location>
</feature>
<dbReference type="AlphaFoldDB" id="A0A0P1GQA0"/>
<feature type="transmembrane region" description="Helical" evidence="7">
    <location>
        <begin position="129"/>
        <end position="147"/>
    </location>
</feature>
<dbReference type="InterPro" id="IPR003594">
    <property type="entry name" value="HATPase_dom"/>
</dbReference>
<reference evidence="9 10" key="1">
    <citation type="submission" date="2015-09" db="EMBL/GenBank/DDBJ databases">
        <authorList>
            <consortium name="Swine Surveillance"/>
        </authorList>
    </citation>
    <scope>NUCLEOTIDE SEQUENCE [LARGE SCALE GENOMIC DNA]</scope>
    <source>
        <strain evidence="9 10">CECT 8383</strain>
    </source>
</reference>
<feature type="transmembrane region" description="Helical" evidence="7">
    <location>
        <begin position="159"/>
        <end position="180"/>
    </location>
</feature>
<dbReference type="InterPro" id="IPR005467">
    <property type="entry name" value="His_kinase_dom"/>
</dbReference>
<gene>
    <name evidence="9" type="primary">luxQ_6</name>
    <name evidence="9" type="ORF">TM5383_01884</name>
</gene>
<dbReference type="SUPFAM" id="SSF47384">
    <property type="entry name" value="Homodimeric domain of signal transducing histidine kinase"/>
    <property type="match status" value="1"/>
</dbReference>
<evidence type="ECO:0000256" key="2">
    <source>
        <dbReference type="ARBA" id="ARBA00012438"/>
    </source>
</evidence>
<dbReference type="Gene3D" id="1.10.287.130">
    <property type="match status" value="1"/>
</dbReference>
<dbReference type="SMART" id="SM00387">
    <property type="entry name" value="HATPase_c"/>
    <property type="match status" value="1"/>
</dbReference>
<dbReference type="InterPro" id="IPR004358">
    <property type="entry name" value="Sig_transdc_His_kin-like_C"/>
</dbReference>
<dbReference type="Gene3D" id="3.30.565.10">
    <property type="entry name" value="Histidine kinase-like ATPase, C-terminal domain"/>
    <property type="match status" value="1"/>
</dbReference>
<dbReference type="STRING" id="340021.TM5383_01884"/>
<evidence type="ECO:0000256" key="4">
    <source>
        <dbReference type="ARBA" id="ARBA00022679"/>
    </source>
</evidence>
<feature type="transmembrane region" description="Helical" evidence="7">
    <location>
        <begin position="53"/>
        <end position="69"/>
    </location>
</feature>
<organism evidence="9 10">
    <name type="scientific">Thalassovita mediterranea</name>
    <dbReference type="NCBI Taxonomy" id="340021"/>
    <lineage>
        <taxon>Bacteria</taxon>
        <taxon>Pseudomonadati</taxon>
        <taxon>Pseudomonadota</taxon>
        <taxon>Alphaproteobacteria</taxon>
        <taxon>Rhodobacterales</taxon>
        <taxon>Roseobacteraceae</taxon>
        <taxon>Thalassovita</taxon>
    </lineage>
</organism>
<protein>
    <recommendedName>
        <fullName evidence="2">histidine kinase</fullName>
        <ecNumber evidence="2">2.7.13.3</ecNumber>
    </recommendedName>
</protein>
<dbReference type="SUPFAM" id="SSF55874">
    <property type="entry name" value="ATPase domain of HSP90 chaperone/DNA topoisomerase II/histidine kinase"/>
    <property type="match status" value="1"/>
</dbReference>
<keyword evidence="7" id="KW-0472">Membrane</keyword>
<evidence type="ECO:0000256" key="3">
    <source>
        <dbReference type="ARBA" id="ARBA00022553"/>
    </source>
</evidence>
<evidence type="ECO:0000256" key="1">
    <source>
        <dbReference type="ARBA" id="ARBA00000085"/>
    </source>
</evidence>
<comment type="catalytic activity">
    <reaction evidence="1">
        <text>ATP + protein L-histidine = ADP + protein N-phospho-L-histidine.</text>
        <dbReference type="EC" id="2.7.13.3"/>
    </reaction>
</comment>
<accession>A0A0P1GQA0</accession>
<dbReference type="PANTHER" id="PTHR43711">
    <property type="entry name" value="TWO-COMPONENT HISTIDINE KINASE"/>
    <property type="match status" value="1"/>
</dbReference>
<feature type="transmembrane region" description="Helical" evidence="7">
    <location>
        <begin position="104"/>
        <end position="122"/>
    </location>
</feature>
<dbReference type="InterPro" id="IPR050736">
    <property type="entry name" value="Sensor_HK_Regulatory"/>
</dbReference>
<dbReference type="PROSITE" id="PS50109">
    <property type="entry name" value="HIS_KIN"/>
    <property type="match status" value="1"/>
</dbReference>
<dbReference type="EMBL" id="CYSF01000007">
    <property type="protein sequence ID" value="CUH84672.1"/>
    <property type="molecule type" value="Genomic_DNA"/>
</dbReference>
<keyword evidence="3" id="KW-0597">Phosphoprotein</keyword>
<proteinExistence type="predicted"/>
<evidence type="ECO:0000256" key="7">
    <source>
        <dbReference type="SAM" id="Phobius"/>
    </source>
</evidence>
<feature type="transmembrane region" description="Helical" evidence="7">
    <location>
        <begin position="30"/>
        <end position="47"/>
    </location>
</feature>
<evidence type="ECO:0000313" key="9">
    <source>
        <dbReference type="EMBL" id="CUH84672.1"/>
    </source>
</evidence>
<keyword evidence="5 9" id="KW-0418">Kinase</keyword>
<keyword evidence="6" id="KW-0902">Two-component regulatory system</keyword>
<evidence type="ECO:0000256" key="6">
    <source>
        <dbReference type="ARBA" id="ARBA00023012"/>
    </source>
</evidence>
<dbReference type="GO" id="GO:0000155">
    <property type="term" value="F:phosphorelay sensor kinase activity"/>
    <property type="evidence" value="ECO:0007669"/>
    <property type="project" value="InterPro"/>
</dbReference>
<sequence>MAQDDKIDLDSLSVPPSQYRRLVVQTTDRILLIVLALSVYAITSNLYYGAMRMVVTALVTFSCLLLALILHRSGYHTPARFILLTSLNVAIFIGSFFLPTNSNLSMFLLSFIGLPFMVMSWWDNRPMMIYFCTLPLVLWTTLMLTNYGNGQYFELSPEITQLFGYSHSIMVFASITLQFVHYDRVTRNYSVALRSSLEAQKRANSAKTAFLRSMSHEMRTPLGAILGAADLLQNSPDAKADINELTKIITSSGNDMLSLTEKSTSFARVTAGDLEPHPEPVSLTALLGRVLSRFQDKIADKEIQLNLTNASEGAATNIENLHALADPAMLSEALSQVFENALTYTPHGGAVTLTLSSTASAETLRLIVTDTGPGIAEHQREAVFEPYERLDQAYGSQSGGGVGLTIARAYLTAMGGQILLEEAQEGGTRVLIDLPTARV</sequence>
<dbReference type="PANTHER" id="PTHR43711:SF26">
    <property type="entry name" value="SENSOR HISTIDINE KINASE RCSC"/>
    <property type="match status" value="1"/>
</dbReference>
<evidence type="ECO:0000313" key="10">
    <source>
        <dbReference type="Proteomes" id="UP000051681"/>
    </source>
</evidence>
<keyword evidence="7" id="KW-1133">Transmembrane helix</keyword>
<dbReference type="OrthoDB" id="9801651at2"/>
<dbReference type="InterPro" id="IPR036890">
    <property type="entry name" value="HATPase_C_sf"/>
</dbReference>
<evidence type="ECO:0000256" key="5">
    <source>
        <dbReference type="ARBA" id="ARBA00022777"/>
    </source>
</evidence>
<feature type="domain" description="Histidine kinase" evidence="8">
    <location>
        <begin position="213"/>
        <end position="438"/>
    </location>
</feature>
<dbReference type="PRINTS" id="PR00344">
    <property type="entry name" value="BCTRLSENSOR"/>
</dbReference>
<dbReference type="InterPro" id="IPR003661">
    <property type="entry name" value="HisK_dim/P_dom"/>
</dbReference>
<evidence type="ECO:0000259" key="8">
    <source>
        <dbReference type="PROSITE" id="PS50109"/>
    </source>
</evidence>
<keyword evidence="10" id="KW-1185">Reference proteome</keyword>
<keyword evidence="4 9" id="KW-0808">Transferase</keyword>
<dbReference type="Pfam" id="PF02518">
    <property type="entry name" value="HATPase_c"/>
    <property type="match status" value="1"/>
</dbReference>
<dbReference type="Pfam" id="PF00512">
    <property type="entry name" value="HisKA"/>
    <property type="match status" value="1"/>
</dbReference>
<dbReference type="SMART" id="SM00388">
    <property type="entry name" value="HisKA"/>
    <property type="match status" value="1"/>
</dbReference>
<keyword evidence="7" id="KW-0812">Transmembrane</keyword>
<dbReference type="InterPro" id="IPR036097">
    <property type="entry name" value="HisK_dim/P_sf"/>
</dbReference>
<dbReference type="RefSeq" id="WP_058318744.1">
    <property type="nucleotide sequence ID" value="NZ_CYSF01000007.1"/>
</dbReference>
<dbReference type="Proteomes" id="UP000051681">
    <property type="component" value="Unassembled WGS sequence"/>
</dbReference>
<dbReference type="CDD" id="cd00082">
    <property type="entry name" value="HisKA"/>
    <property type="match status" value="1"/>
</dbReference>